<dbReference type="EMBL" id="JH668310">
    <property type="protein sequence ID" value="KAG6444250.1"/>
    <property type="molecule type" value="Genomic_DNA"/>
</dbReference>
<feature type="compositionally biased region" description="Polar residues" evidence="1">
    <location>
        <begin position="359"/>
        <end position="378"/>
    </location>
</feature>
<dbReference type="EMBL" id="JH668310">
    <property type="protein sequence ID" value="KAG6444251.1"/>
    <property type="molecule type" value="Genomic_DNA"/>
</dbReference>
<dbReference type="EMBL" id="JH668310">
    <property type="protein sequence ID" value="KAG6444249.1"/>
    <property type="molecule type" value="Genomic_DNA"/>
</dbReference>
<dbReference type="InterPro" id="IPR000253">
    <property type="entry name" value="FHA_dom"/>
</dbReference>
<feature type="compositionally biased region" description="Basic and acidic residues" evidence="1">
    <location>
        <begin position="162"/>
        <end position="174"/>
    </location>
</feature>
<feature type="compositionally biased region" description="Basic and acidic residues" evidence="1">
    <location>
        <begin position="1499"/>
        <end position="1518"/>
    </location>
</feature>
<feature type="compositionally biased region" description="Polar residues" evidence="1">
    <location>
        <begin position="1541"/>
        <end position="1551"/>
    </location>
</feature>
<dbReference type="SUPFAM" id="SSF49879">
    <property type="entry name" value="SMAD/FHA domain"/>
    <property type="match status" value="1"/>
</dbReference>
<feature type="compositionally biased region" description="Polar residues" evidence="1">
    <location>
        <begin position="804"/>
        <end position="834"/>
    </location>
</feature>
<feature type="compositionally biased region" description="Polar residues" evidence="1">
    <location>
        <begin position="1420"/>
        <end position="1435"/>
    </location>
</feature>
<feature type="compositionally biased region" description="Basic residues" evidence="1">
    <location>
        <begin position="329"/>
        <end position="341"/>
    </location>
</feature>
<dbReference type="PANTHER" id="PTHR21603">
    <property type="entry name" value="ANTIGEN KI-67-LIKE PROTEIN"/>
    <property type="match status" value="1"/>
</dbReference>
<feature type="compositionally biased region" description="Polar residues" evidence="1">
    <location>
        <begin position="1338"/>
        <end position="1348"/>
    </location>
</feature>
<feature type="compositionally biased region" description="Polar residues" evidence="1">
    <location>
        <begin position="619"/>
        <end position="675"/>
    </location>
</feature>
<feature type="domain" description="FHA" evidence="2">
    <location>
        <begin position="26"/>
        <end position="74"/>
    </location>
</feature>
<dbReference type="GO" id="GO:0007088">
    <property type="term" value="P:regulation of mitotic nuclear division"/>
    <property type="evidence" value="ECO:0007669"/>
    <property type="project" value="TreeGrafter"/>
</dbReference>
<feature type="region of interest" description="Disordered" evidence="1">
    <location>
        <begin position="459"/>
        <end position="521"/>
    </location>
</feature>
<dbReference type="EMBL" id="JH668310">
    <property type="protein sequence ID" value="KAG6444253.1"/>
    <property type="molecule type" value="Genomic_DNA"/>
</dbReference>
<dbReference type="GO" id="GO:0051983">
    <property type="term" value="P:regulation of chromosome segregation"/>
    <property type="evidence" value="ECO:0007669"/>
    <property type="project" value="TreeGrafter"/>
</dbReference>
<keyword evidence="4" id="KW-1185">Reference proteome</keyword>
<feature type="compositionally biased region" description="Polar residues" evidence="1">
    <location>
        <begin position="1628"/>
        <end position="1637"/>
    </location>
</feature>
<protein>
    <recommendedName>
        <fullName evidence="2">FHA domain-containing protein</fullName>
    </recommendedName>
</protein>
<feature type="compositionally biased region" description="Basic and acidic residues" evidence="1">
    <location>
        <begin position="1384"/>
        <end position="1393"/>
    </location>
</feature>
<organism evidence="3 4">
    <name type="scientific">Manduca sexta</name>
    <name type="common">Tobacco hawkmoth</name>
    <name type="synonym">Tobacco hornworm</name>
    <dbReference type="NCBI Taxonomy" id="7130"/>
    <lineage>
        <taxon>Eukaryota</taxon>
        <taxon>Metazoa</taxon>
        <taxon>Ecdysozoa</taxon>
        <taxon>Arthropoda</taxon>
        <taxon>Hexapoda</taxon>
        <taxon>Insecta</taxon>
        <taxon>Pterygota</taxon>
        <taxon>Neoptera</taxon>
        <taxon>Endopterygota</taxon>
        <taxon>Lepidoptera</taxon>
        <taxon>Glossata</taxon>
        <taxon>Ditrysia</taxon>
        <taxon>Bombycoidea</taxon>
        <taxon>Sphingidae</taxon>
        <taxon>Sphinginae</taxon>
        <taxon>Sphingini</taxon>
        <taxon>Manduca</taxon>
    </lineage>
</organism>
<feature type="compositionally biased region" description="Low complexity" evidence="1">
    <location>
        <begin position="389"/>
        <end position="409"/>
    </location>
</feature>
<name>A0A921YRD2_MANSE</name>
<dbReference type="GO" id="GO:0005694">
    <property type="term" value="C:chromosome"/>
    <property type="evidence" value="ECO:0007669"/>
    <property type="project" value="TreeGrafter"/>
</dbReference>
<dbReference type="Proteomes" id="UP000791440">
    <property type="component" value="Unassembled WGS sequence"/>
</dbReference>
<dbReference type="EMBL" id="JH668310">
    <property type="protein sequence ID" value="KAG6444252.1"/>
    <property type="molecule type" value="Genomic_DNA"/>
</dbReference>
<dbReference type="EMBL" id="JH668310">
    <property type="protein sequence ID" value="KAG6444248.1"/>
    <property type="molecule type" value="Genomic_DNA"/>
</dbReference>
<feature type="region of interest" description="Disordered" evidence="1">
    <location>
        <begin position="1499"/>
        <end position="1704"/>
    </location>
</feature>
<feature type="compositionally biased region" description="Basic and acidic residues" evidence="1">
    <location>
        <begin position="1567"/>
        <end position="1583"/>
    </location>
</feature>
<dbReference type="SMART" id="SM00240">
    <property type="entry name" value="FHA"/>
    <property type="match status" value="1"/>
</dbReference>
<evidence type="ECO:0000256" key="1">
    <source>
        <dbReference type="SAM" id="MobiDB-lite"/>
    </source>
</evidence>
<feature type="region of interest" description="Disordered" evidence="1">
    <location>
        <begin position="798"/>
        <end position="856"/>
    </location>
</feature>
<feature type="compositionally biased region" description="Acidic residues" evidence="1">
    <location>
        <begin position="460"/>
        <end position="470"/>
    </location>
</feature>
<accession>A0A921YRD2</accession>
<evidence type="ECO:0000259" key="2">
    <source>
        <dbReference type="PROSITE" id="PS50006"/>
    </source>
</evidence>
<feature type="region of interest" description="Disordered" evidence="1">
    <location>
        <begin position="705"/>
        <end position="767"/>
    </location>
</feature>
<feature type="region of interest" description="Disordered" evidence="1">
    <location>
        <begin position="310"/>
        <end position="434"/>
    </location>
</feature>
<dbReference type="InterPro" id="IPR008984">
    <property type="entry name" value="SMAD_FHA_dom_sf"/>
</dbReference>
<dbReference type="PANTHER" id="PTHR21603:SF18">
    <property type="entry name" value="ANTIGEN KI-67-LIKE PROTEIN"/>
    <property type="match status" value="1"/>
</dbReference>
<dbReference type="Gene3D" id="2.60.200.20">
    <property type="match status" value="1"/>
</dbReference>
<feature type="compositionally biased region" description="Basic and acidic residues" evidence="1">
    <location>
        <begin position="1651"/>
        <end position="1666"/>
    </location>
</feature>
<feature type="compositionally biased region" description="Basic residues" evidence="1">
    <location>
        <begin position="1452"/>
        <end position="1461"/>
    </location>
</feature>
<feature type="region of interest" description="Disordered" evidence="1">
    <location>
        <begin position="538"/>
        <end position="568"/>
    </location>
</feature>
<feature type="region of interest" description="Disordered" evidence="1">
    <location>
        <begin position="1725"/>
        <end position="1819"/>
    </location>
</feature>
<dbReference type="PROSITE" id="PS50006">
    <property type="entry name" value="FHA_DOMAIN"/>
    <property type="match status" value="1"/>
</dbReference>
<evidence type="ECO:0000313" key="4">
    <source>
        <dbReference type="Proteomes" id="UP000791440"/>
    </source>
</evidence>
<gene>
    <name evidence="3" type="ORF">O3G_MSEX003304</name>
</gene>
<comment type="caution">
    <text evidence="3">The sequence shown here is derived from an EMBL/GenBank/DDBJ whole genome shotgun (WGS) entry which is preliminary data.</text>
</comment>
<feature type="compositionally biased region" description="Basic and acidic residues" evidence="1">
    <location>
        <begin position="1601"/>
        <end position="1611"/>
    </location>
</feature>
<reference evidence="3" key="2">
    <citation type="submission" date="2020-12" db="EMBL/GenBank/DDBJ databases">
        <authorList>
            <person name="Kanost M."/>
        </authorList>
    </citation>
    <scope>NUCLEOTIDE SEQUENCE</scope>
</reference>
<reference evidence="3" key="1">
    <citation type="journal article" date="2016" name="Insect Biochem. Mol. Biol.">
        <title>Multifaceted biological insights from a draft genome sequence of the tobacco hornworm moth, Manduca sexta.</title>
        <authorList>
            <person name="Kanost M.R."/>
            <person name="Arrese E.L."/>
            <person name="Cao X."/>
            <person name="Chen Y.R."/>
            <person name="Chellapilla S."/>
            <person name="Goldsmith M.R."/>
            <person name="Grosse-Wilde E."/>
            <person name="Heckel D.G."/>
            <person name="Herndon N."/>
            <person name="Jiang H."/>
            <person name="Papanicolaou A."/>
            <person name="Qu J."/>
            <person name="Soulages J.L."/>
            <person name="Vogel H."/>
            <person name="Walters J."/>
            <person name="Waterhouse R.M."/>
            <person name="Ahn S.J."/>
            <person name="Almeida F.C."/>
            <person name="An C."/>
            <person name="Aqrawi P."/>
            <person name="Bretschneider A."/>
            <person name="Bryant W.B."/>
            <person name="Bucks S."/>
            <person name="Chao H."/>
            <person name="Chevignon G."/>
            <person name="Christen J.M."/>
            <person name="Clarke D.F."/>
            <person name="Dittmer N.T."/>
            <person name="Ferguson L.C.F."/>
            <person name="Garavelou S."/>
            <person name="Gordon K.H.J."/>
            <person name="Gunaratna R.T."/>
            <person name="Han Y."/>
            <person name="Hauser F."/>
            <person name="He Y."/>
            <person name="Heidel-Fischer H."/>
            <person name="Hirsh A."/>
            <person name="Hu Y."/>
            <person name="Jiang H."/>
            <person name="Kalra D."/>
            <person name="Klinner C."/>
            <person name="Konig C."/>
            <person name="Kovar C."/>
            <person name="Kroll A.R."/>
            <person name="Kuwar S.S."/>
            <person name="Lee S.L."/>
            <person name="Lehman R."/>
            <person name="Li K."/>
            <person name="Li Z."/>
            <person name="Liang H."/>
            <person name="Lovelace S."/>
            <person name="Lu Z."/>
            <person name="Mansfield J.H."/>
            <person name="McCulloch K.J."/>
            <person name="Mathew T."/>
            <person name="Morton B."/>
            <person name="Muzny D.M."/>
            <person name="Neunemann D."/>
            <person name="Ongeri F."/>
            <person name="Pauchet Y."/>
            <person name="Pu L.L."/>
            <person name="Pyrousis I."/>
            <person name="Rao X.J."/>
            <person name="Redding A."/>
            <person name="Roesel C."/>
            <person name="Sanchez-Gracia A."/>
            <person name="Schaack S."/>
            <person name="Shukla A."/>
            <person name="Tetreau G."/>
            <person name="Wang Y."/>
            <person name="Xiong G.H."/>
            <person name="Traut W."/>
            <person name="Walsh T.K."/>
            <person name="Worley K.C."/>
            <person name="Wu D."/>
            <person name="Wu W."/>
            <person name="Wu Y.Q."/>
            <person name="Zhang X."/>
            <person name="Zou Z."/>
            <person name="Zucker H."/>
            <person name="Briscoe A.D."/>
            <person name="Burmester T."/>
            <person name="Clem R.J."/>
            <person name="Feyereisen R."/>
            <person name="Grimmelikhuijzen C.J.P."/>
            <person name="Hamodrakas S.J."/>
            <person name="Hansson B.S."/>
            <person name="Huguet E."/>
            <person name="Jermiin L.S."/>
            <person name="Lan Q."/>
            <person name="Lehman H.K."/>
            <person name="Lorenzen M."/>
            <person name="Merzendorfer H."/>
            <person name="Michalopoulos I."/>
            <person name="Morton D.B."/>
            <person name="Muthukrishnan S."/>
            <person name="Oakeshott J.G."/>
            <person name="Palmer W."/>
            <person name="Park Y."/>
            <person name="Passarelli A.L."/>
            <person name="Rozas J."/>
            <person name="Schwartz L.M."/>
            <person name="Smith W."/>
            <person name="Southgate A."/>
            <person name="Vilcinskas A."/>
            <person name="Vogt R."/>
            <person name="Wang P."/>
            <person name="Werren J."/>
            <person name="Yu X.Q."/>
            <person name="Zhou J.J."/>
            <person name="Brown S.J."/>
            <person name="Scherer S.E."/>
            <person name="Richards S."/>
            <person name="Blissard G.W."/>
        </authorList>
    </citation>
    <scope>NUCLEOTIDE SEQUENCE</scope>
</reference>
<feature type="region of interest" description="Disordered" evidence="1">
    <location>
        <begin position="1335"/>
        <end position="1396"/>
    </location>
</feature>
<feature type="region of interest" description="Disordered" evidence="1">
    <location>
        <begin position="1409"/>
        <end position="1462"/>
    </location>
</feature>
<dbReference type="GO" id="GO:0005634">
    <property type="term" value="C:nucleus"/>
    <property type="evidence" value="ECO:0007669"/>
    <property type="project" value="TreeGrafter"/>
</dbReference>
<dbReference type="Pfam" id="PF00498">
    <property type="entry name" value="FHA"/>
    <property type="match status" value="1"/>
</dbReference>
<sequence>MSGGRLVVLDRQGRDVKQYPLPDGLATLGSDPACDIRVMLPTVSAHHATVVVHANQTVVRNVGDGETLVNGKCVSIAALRHGDVITLGDRSLRWEYSNPDVKRHQYNEPVVFLSRMPRRVDSRRGRRATAAGGSRDQALQLHHRGSLPASTGGKQVAIVQPQRRDNNEQIDKTPRPQPQSNKRPRSNADTSVEEDKTKRKSTSRVSPKNLSMQTTKASLWIESRKTSPRKNVKARSPSPRKSTKAYTSPTRPNIGVRRVVSAKKSTPLRMTVLKKAQSAHKLRVMKIEAPVKIDHTKQAAIMLMTGHTPKQKILTSKPKTPSYVVKKPSPVRKTPRGRPAKRSKENVTPIGVTPKRASTYEQTATRKSKRSSGNQSVTVLEITDSDQQNTTARASNSSRRSSQKSFQKSPRLPNPKKSALKDPKKSNRKTESIKFDLSNIENMQDSSDVLMVSNTLQQSELDESMSEDDEFTLRYSDNSSSVSPRKSIHSRSSRILEKSIGSPMSLSPNCARPSESPRGRKSLRGSLIVQKALENVSAHTSTQSFDQSTKSVPSAFKTRTLSPRPSQNMESYSIVDLVSIDSNESPRTSIYNSAESNATFDVINSTGRKTRSTIDPTLLGSSTPYIGKTGRQSVRSPNSTVCNQSQSSPEVSQLSTQANGTYVSSRRTKSLSTPENIHKHISVNSTRILRVSRNRSRLNDSDLLMIDGNESDASPKTSKRGSRASKSVLSESFNHNDQNSITSIRDDSPSQDGVTTPETRHSPQDVGTPVLNIQSLLDSSHNSFTSLNTRKGRMLQRKTIGVISENNSRTSYKSKSLNFTSRRTTSRLRQNSSEGSDKTDEGAPQPDNEETVTPKSAVKLVHEGVKNKHSTAKKPQSKRSIIDDLNQSDIVKQLFNSPVKRKLSQSMTEFSLRQLSEHDDDEILTKRPITNTTLQSSTSRTPEYSILDQTEPISPEVFVSPMNTPSGSPNLEGIKRLFGKNTPRNDLALVKGVKSLFRTPRARRSGRNDLTNVSGVKAVFAKSPRNRLSDVAVRDLFVEAPKDDLRRVSGVKSLFQSQRKNKDPKNDLSDVRGVKSLFKNSPANDLRNVSGVKKILRRNSPRNDLTDVRGVKKMFKESKKQTNDCDVSGIEELYNESNRDTDTLFDQLIGKPQIRAVYSKTFSGKSIQKAKNRKHKSLHTSIDVITNNVEEWLEKELHKRLHKDASKSNVTRELKKLATETVAGSTPIRSSRVRDSTVLKVAQGEYERKRSASEIYSAKKLPIKKRSLVEASMERSHKDEGQKSILPIKKRVVVHSTPVKGRVNLTMNASELGRVSPIAPDRTRADGPDIGMVETLEIPQNKSTSNGTRKSDDIPTNEKVSPKKTRAKSKASPPKLRTTRSRKDKTINPDKTKSRVSLVVVKKSPVKVVSRTTRNKKEATGTTTEEINKSPSNLKKTTRRQKVSENLEPKMTPKRTTRAKIQKASVIVSKPSPQLKPRSVRNVVVEKLIETSKDIKQIKEKTKTSRKTTNDSKKESPAAKRQTRAAAAIEPKTKGRKTANMKGQIQAQENPSIKRGRNTNKQNINEQELKQTAAKEKASKSKTDANNSIPEKKLKTRSKIKVVEEQKESPVKKQAVSTTRGRGKKLEPQSSVQSEPTRQVRRTKVESPVISEEKGRKRRTRLEETVPSKITRGRKKTIETTETETANGRQKRSVVKDNKVEISKSMQKGEVNKVTKITRSRRVIEEVMALQNPMEQTTRGRKRTTTVENAPDNKRSKKSKSEVSPVKEVTKKQPVRKKTNSTKASVSVVASPLKTRGKSTRGRSEPEEPKKSVGRSRRR</sequence>
<proteinExistence type="predicted"/>
<feature type="region of interest" description="Disordered" evidence="1">
    <location>
        <begin position="117"/>
        <end position="251"/>
    </location>
</feature>
<feature type="compositionally biased region" description="Polar residues" evidence="1">
    <location>
        <begin position="475"/>
        <end position="484"/>
    </location>
</feature>
<evidence type="ECO:0000313" key="3">
    <source>
        <dbReference type="EMBL" id="KAG6444251.1"/>
    </source>
</evidence>
<feature type="compositionally biased region" description="Polar residues" evidence="1">
    <location>
        <begin position="724"/>
        <end position="743"/>
    </location>
</feature>
<dbReference type="CDD" id="cd22673">
    <property type="entry name" value="FHA_Ki67"/>
    <property type="match status" value="1"/>
</dbReference>
<feature type="compositionally biased region" description="Basic and acidic residues" evidence="1">
    <location>
        <begin position="1802"/>
        <end position="1811"/>
    </location>
</feature>
<feature type="compositionally biased region" description="Basic and acidic residues" evidence="1">
    <location>
        <begin position="419"/>
        <end position="434"/>
    </location>
</feature>
<feature type="region of interest" description="Disordered" evidence="1">
    <location>
        <begin position="619"/>
        <end position="678"/>
    </location>
</feature>
<feature type="compositionally biased region" description="Polar residues" evidence="1">
    <location>
        <begin position="203"/>
        <end position="217"/>
    </location>
</feature>